<dbReference type="AlphaFoldDB" id="B4NU30"/>
<feature type="region of interest" description="Disordered" evidence="1">
    <location>
        <begin position="1"/>
        <end position="26"/>
    </location>
</feature>
<evidence type="ECO:0000313" key="2">
    <source>
        <dbReference type="EMBL" id="EDX16477.1"/>
    </source>
</evidence>
<feature type="compositionally biased region" description="Polar residues" evidence="1">
    <location>
        <begin position="64"/>
        <end position="73"/>
    </location>
</feature>
<name>B4NU30_DROSI</name>
<dbReference type="HOGENOM" id="CLU_2017643_0_0_1"/>
<organism evidence="2 3">
    <name type="scientific">Drosophila simulans</name>
    <name type="common">Fruit fly</name>
    <dbReference type="NCBI Taxonomy" id="7240"/>
    <lineage>
        <taxon>Eukaryota</taxon>
        <taxon>Metazoa</taxon>
        <taxon>Ecdysozoa</taxon>
        <taxon>Arthropoda</taxon>
        <taxon>Hexapoda</taxon>
        <taxon>Insecta</taxon>
        <taxon>Pterygota</taxon>
        <taxon>Neoptera</taxon>
        <taxon>Endopterygota</taxon>
        <taxon>Diptera</taxon>
        <taxon>Brachycera</taxon>
        <taxon>Muscomorpha</taxon>
        <taxon>Ephydroidea</taxon>
        <taxon>Drosophilidae</taxon>
        <taxon>Drosophila</taxon>
        <taxon>Sophophora</taxon>
    </lineage>
</organism>
<keyword evidence="3" id="KW-1185">Reference proteome</keyword>
<reference evidence="2 3" key="1">
    <citation type="journal article" date="2007" name="Nature">
        <title>Evolution of genes and genomes on the Drosophila phylogeny.</title>
        <authorList>
            <consortium name="Drosophila 12 Genomes Consortium"/>
            <person name="Clark A.G."/>
            <person name="Eisen M.B."/>
            <person name="Smith D.R."/>
            <person name="Bergman C.M."/>
            <person name="Oliver B."/>
            <person name="Markow T.A."/>
            <person name="Kaufman T.C."/>
            <person name="Kellis M."/>
            <person name="Gelbart W."/>
            <person name="Iyer V.N."/>
            <person name="Pollard D.A."/>
            <person name="Sackton T.B."/>
            <person name="Larracuente A.M."/>
            <person name="Singh N.D."/>
            <person name="Abad J.P."/>
            <person name="Abt D.N."/>
            <person name="Adryan B."/>
            <person name="Aguade M."/>
            <person name="Akashi H."/>
            <person name="Anderson W.W."/>
            <person name="Aquadro C.F."/>
            <person name="Ardell D.H."/>
            <person name="Arguello R."/>
            <person name="Artieri C.G."/>
            <person name="Barbash D.A."/>
            <person name="Barker D."/>
            <person name="Barsanti P."/>
            <person name="Batterham P."/>
            <person name="Batzoglou S."/>
            <person name="Begun D."/>
            <person name="Bhutkar A."/>
            <person name="Blanco E."/>
            <person name="Bosak S.A."/>
            <person name="Bradley R.K."/>
            <person name="Brand A.D."/>
            <person name="Brent M.R."/>
            <person name="Brooks A.N."/>
            <person name="Brown R.H."/>
            <person name="Butlin R.K."/>
            <person name="Caggese C."/>
            <person name="Calvi B.R."/>
            <person name="Bernardo de Carvalho A."/>
            <person name="Caspi A."/>
            <person name="Castrezana S."/>
            <person name="Celniker S.E."/>
            <person name="Chang J.L."/>
            <person name="Chapple C."/>
            <person name="Chatterji S."/>
            <person name="Chinwalla A."/>
            <person name="Civetta A."/>
            <person name="Clifton S.W."/>
            <person name="Comeron J.M."/>
            <person name="Costello J.C."/>
            <person name="Coyne J.A."/>
            <person name="Daub J."/>
            <person name="David R.G."/>
            <person name="Delcher A.L."/>
            <person name="Delehaunty K."/>
            <person name="Do C.B."/>
            <person name="Ebling H."/>
            <person name="Edwards K."/>
            <person name="Eickbush T."/>
            <person name="Evans J.D."/>
            <person name="Filipski A."/>
            <person name="Findeiss S."/>
            <person name="Freyhult E."/>
            <person name="Fulton L."/>
            <person name="Fulton R."/>
            <person name="Garcia A.C."/>
            <person name="Gardiner A."/>
            <person name="Garfield D.A."/>
            <person name="Garvin B.E."/>
            <person name="Gibson G."/>
            <person name="Gilbert D."/>
            <person name="Gnerre S."/>
            <person name="Godfrey J."/>
            <person name="Good R."/>
            <person name="Gotea V."/>
            <person name="Gravely B."/>
            <person name="Greenberg A.J."/>
            <person name="Griffiths-Jones S."/>
            <person name="Gross S."/>
            <person name="Guigo R."/>
            <person name="Gustafson E.A."/>
            <person name="Haerty W."/>
            <person name="Hahn M.W."/>
            <person name="Halligan D.L."/>
            <person name="Halpern A.L."/>
            <person name="Halter G.M."/>
            <person name="Han M.V."/>
            <person name="Heger A."/>
            <person name="Hillier L."/>
            <person name="Hinrichs A.S."/>
            <person name="Holmes I."/>
            <person name="Hoskins R.A."/>
            <person name="Hubisz M.J."/>
            <person name="Hultmark D."/>
            <person name="Huntley M.A."/>
            <person name="Jaffe D.B."/>
            <person name="Jagadeeshan S."/>
            <person name="Jeck W.R."/>
            <person name="Johnson J."/>
            <person name="Jones C.D."/>
            <person name="Jordan W.C."/>
            <person name="Karpen G.H."/>
            <person name="Kataoka E."/>
            <person name="Keightley P.D."/>
            <person name="Kheradpour P."/>
            <person name="Kirkness E.F."/>
            <person name="Koerich L.B."/>
            <person name="Kristiansen K."/>
            <person name="Kudrna D."/>
            <person name="Kulathinal R.J."/>
            <person name="Kumar S."/>
            <person name="Kwok R."/>
            <person name="Lander E."/>
            <person name="Langley C.H."/>
            <person name="Lapoint R."/>
            <person name="Lazzaro B.P."/>
            <person name="Lee S.J."/>
            <person name="Levesque L."/>
            <person name="Li R."/>
            <person name="Lin C.F."/>
            <person name="Lin M.F."/>
            <person name="Lindblad-Toh K."/>
            <person name="Llopart A."/>
            <person name="Long M."/>
            <person name="Low L."/>
            <person name="Lozovsky E."/>
            <person name="Lu J."/>
            <person name="Luo M."/>
            <person name="Machado C.A."/>
            <person name="Makalowski W."/>
            <person name="Marzo M."/>
            <person name="Matsuda M."/>
            <person name="Matzkin L."/>
            <person name="McAllister B."/>
            <person name="McBride C.S."/>
            <person name="McKernan B."/>
            <person name="McKernan K."/>
            <person name="Mendez-Lago M."/>
            <person name="Minx P."/>
            <person name="Mollenhauer M.U."/>
            <person name="Montooth K."/>
            <person name="Mount S.M."/>
            <person name="Mu X."/>
            <person name="Myers E."/>
            <person name="Negre B."/>
            <person name="Newfeld S."/>
            <person name="Nielsen R."/>
            <person name="Noor M.A."/>
            <person name="O'Grady P."/>
            <person name="Pachter L."/>
            <person name="Papaceit M."/>
            <person name="Parisi M.J."/>
            <person name="Parisi M."/>
            <person name="Parts L."/>
            <person name="Pedersen J.S."/>
            <person name="Pesole G."/>
            <person name="Phillippy A.M."/>
            <person name="Ponting C.P."/>
            <person name="Pop M."/>
            <person name="Porcelli D."/>
            <person name="Powell J.R."/>
            <person name="Prohaska S."/>
            <person name="Pruitt K."/>
            <person name="Puig M."/>
            <person name="Quesneville H."/>
            <person name="Ram K.R."/>
            <person name="Rand D."/>
            <person name="Rasmussen M.D."/>
            <person name="Reed L.K."/>
            <person name="Reenan R."/>
            <person name="Reily A."/>
            <person name="Remington K.A."/>
            <person name="Rieger T.T."/>
            <person name="Ritchie M.G."/>
            <person name="Robin C."/>
            <person name="Rogers Y.H."/>
            <person name="Rohde C."/>
            <person name="Rozas J."/>
            <person name="Rubenfield M.J."/>
            <person name="Ruiz A."/>
            <person name="Russo S."/>
            <person name="Salzberg S.L."/>
            <person name="Sanchez-Gracia A."/>
            <person name="Saranga D.J."/>
            <person name="Sato H."/>
            <person name="Schaeffer S.W."/>
            <person name="Schatz M.C."/>
            <person name="Schlenke T."/>
            <person name="Schwartz R."/>
            <person name="Segarra C."/>
            <person name="Singh R.S."/>
            <person name="Sirot L."/>
            <person name="Sirota M."/>
            <person name="Sisneros N.B."/>
            <person name="Smith C.D."/>
            <person name="Smith T.F."/>
            <person name="Spieth J."/>
            <person name="Stage D.E."/>
            <person name="Stark A."/>
            <person name="Stephan W."/>
            <person name="Strausberg R.L."/>
            <person name="Strempel S."/>
            <person name="Sturgill D."/>
            <person name="Sutton G."/>
            <person name="Sutton G.G."/>
            <person name="Tao W."/>
            <person name="Teichmann S."/>
            <person name="Tobari Y.N."/>
            <person name="Tomimura Y."/>
            <person name="Tsolas J.M."/>
            <person name="Valente V.L."/>
            <person name="Venter E."/>
            <person name="Venter J.C."/>
            <person name="Vicario S."/>
            <person name="Vieira F.G."/>
            <person name="Vilella A.J."/>
            <person name="Villasante A."/>
            <person name="Walenz B."/>
            <person name="Wang J."/>
            <person name="Wasserman M."/>
            <person name="Watts T."/>
            <person name="Wilson D."/>
            <person name="Wilson R.K."/>
            <person name="Wing R.A."/>
            <person name="Wolfner M.F."/>
            <person name="Wong A."/>
            <person name="Wong G.K."/>
            <person name="Wu C.I."/>
            <person name="Wu G."/>
            <person name="Yamamoto D."/>
            <person name="Yang H.P."/>
            <person name="Yang S.P."/>
            <person name="Yorke J.A."/>
            <person name="Yoshida K."/>
            <person name="Zdobnov E."/>
            <person name="Zhang P."/>
            <person name="Zhang Y."/>
            <person name="Zimin A.V."/>
            <person name="Baldwin J."/>
            <person name="Abdouelleil A."/>
            <person name="Abdulkadir J."/>
            <person name="Abebe A."/>
            <person name="Abera B."/>
            <person name="Abreu J."/>
            <person name="Acer S.C."/>
            <person name="Aftuck L."/>
            <person name="Alexander A."/>
            <person name="An P."/>
            <person name="Anderson E."/>
            <person name="Anderson S."/>
            <person name="Arachi H."/>
            <person name="Azer M."/>
            <person name="Bachantsang P."/>
            <person name="Barry A."/>
            <person name="Bayul T."/>
            <person name="Berlin A."/>
            <person name="Bessette D."/>
            <person name="Bloom T."/>
            <person name="Blye J."/>
            <person name="Boguslavskiy L."/>
            <person name="Bonnet C."/>
            <person name="Boukhgalter B."/>
            <person name="Bourzgui I."/>
            <person name="Brown A."/>
            <person name="Cahill P."/>
            <person name="Channer S."/>
            <person name="Cheshatsang Y."/>
            <person name="Chuda L."/>
            <person name="Citroen M."/>
            <person name="Collymore A."/>
            <person name="Cooke P."/>
            <person name="Costello M."/>
            <person name="D'Aco K."/>
            <person name="Daza R."/>
            <person name="De Haan G."/>
            <person name="DeGray S."/>
            <person name="DeMaso C."/>
            <person name="Dhargay N."/>
            <person name="Dooley K."/>
            <person name="Dooley E."/>
            <person name="Doricent M."/>
            <person name="Dorje P."/>
            <person name="Dorjee K."/>
            <person name="Dupes A."/>
            <person name="Elong R."/>
            <person name="Falk J."/>
            <person name="Farina A."/>
            <person name="Faro S."/>
            <person name="Ferguson D."/>
            <person name="Fisher S."/>
            <person name="Foley C.D."/>
            <person name="Franke A."/>
            <person name="Friedrich D."/>
            <person name="Gadbois L."/>
            <person name="Gearin G."/>
            <person name="Gearin C.R."/>
            <person name="Giannoukos G."/>
            <person name="Goode T."/>
            <person name="Graham J."/>
            <person name="Grandbois E."/>
            <person name="Grewal S."/>
            <person name="Gyaltsen K."/>
            <person name="Hafez N."/>
            <person name="Hagos B."/>
            <person name="Hall J."/>
            <person name="Henson C."/>
            <person name="Hollinger A."/>
            <person name="Honan T."/>
            <person name="Huard M.D."/>
            <person name="Hughes L."/>
            <person name="Hurhula B."/>
            <person name="Husby M.E."/>
            <person name="Kamat A."/>
            <person name="Kanga B."/>
            <person name="Kashin S."/>
            <person name="Khazanovich D."/>
            <person name="Kisner P."/>
            <person name="Lance K."/>
            <person name="Lara M."/>
            <person name="Lee W."/>
            <person name="Lennon N."/>
            <person name="Letendre F."/>
            <person name="LeVine R."/>
            <person name="Lipovsky A."/>
            <person name="Liu X."/>
            <person name="Liu J."/>
            <person name="Liu S."/>
            <person name="Lokyitsang T."/>
            <person name="Lokyitsang Y."/>
            <person name="Lubonja R."/>
            <person name="Lui A."/>
            <person name="MacDonald P."/>
            <person name="Magnisalis V."/>
            <person name="Maru K."/>
            <person name="Matthews C."/>
            <person name="McCusker W."/>
            <person name="McDonough S."/>
            <person name="Mehta T."/>
            <person name="Meldrim J."/>
            <person name="Meneus L."/>
            <person name="Mihai O."/>
            <person name="Mihalev A."/>
            <person name="Mihova T."/>
            <person name="Mittelman R."/>
            <person name="Mlenga V."/>
            <person name="Montmayeur A."/>
            <person name="Mulrain L."/>
            <person name="Navidi A."/>
            <person name="Naylor J."/>
            <person name="Negash T."/>
            <person name="Nguyen T."/>
            <person name="Nguyen N."/>
            <person name="Nicol R."/>
            <person name="Norbu C."/>
            <person name="Norbu N."/>
            <person name="Novod N."/>
            <person name="O'Neill B."/>
            <person name="Osman S."/>
            <person name="Markiewicz E."/>
            <person name="Oyono O.L."/>
            <person name="Patti C."/>
            <person name="Phunkhang P."/>
            <person name="Pierre F."/>
            <person name="Priest M."/>
            <person name="Raghuraman S."/>
            <person name="Rege F."/>
            <person name="Reyes R."/>
            <person name="Rise C."/>
            <person name="Rogov P."/>
            <person name="Ross K."/>
            <person name="Ryan E."/>
            <person name="Settipalli S."/>
            <person name="Shea T."/>
            <person name="Sherpa N."/>
            <person name="Shi L."/>
            <person name="Shih D."/>
            <person name="Sparrow T."/>
            <person name="Spaulding J."/>
            <person name="Stalker J."/>
            <person name="Stange-Thomann N."/>
            <person name="Stavropoulos S."/>
            <person name="Stone C."/>
            <person name="Strader C."/>
            <person name="Tesfaye S."/>
            <person name="Thomson T."/>
            <person name="Thoulutsang Y."/>
            <person name="Thoulutsang D."/>
            <person name="Topham K."/>
            <person name="Topping I."/>
            <person name="Tsamla T."/>
            <person name="Vassiliev H."/>
            <person name="Vo A."/>
            <person name="Wangchuk T."/>
            <person name="Wangdi T."/>
            <person name="Weiand M."/>
            <person name="Wilkinson J."/>
            <person name="Wilson A."/>
            <person name="Yadav S."/>
            <person name="Young G."/>
            <person name="Yu Q."/>
            <person name="Zembek L."/>
            <person name="Zhong D."/>
            <person name="Zimmer A."/>
            <person name="Zwirko Z."/>
            <person name="Jaffe D.B."/>
            <person name="Alvarez P."/>
            <person name="Brockman W."/>
            <person name="Butler J."/>
            <person name="Chin C."/>
            <person name="Gnerre S."/>
            <person name="Grabherr M."/>
            <person name="Kleber M."/>
            <person name="Mauceli E."/>
            <person name="MacCallum I."/>
        </authorList>
    </citation>
    <scope>NUCLEOTIDE SEQUENCE [LARGE SCALE GENOMIC DNA]</scope>
    <source>
        <strain evidence="3">white501</strain>
    </source>
</reference>
<gene>
    <name evidence="2" type="primary">Dsim\GD24588</name>
    <name evidence="2" type="ORF">Dsim_GD24588</name>
</gene>
<dbReference type="EMBL" id="CH983578">
    <property type="protein sequence ID" value="EDX16477.1"/>
    <property type="molecule type" value="Genomic_DNA"/>
</dbReference>
<protein>
    <submittedName>
        <fullName evidence="2">GD24588</fullName>
    </submittedName>
</protein>
<feature type="region of interest" description="Disordered" evidence="1">
    <location>
        <begin position="61"/>
        <end position="92"/>
    </location>
</feature>
<evidence type="ECO:0000256" key="1">
    <source>
        <dbReference type="SAM" id="MobiDB-lite"/>
    </source>
</evidence>
<accession>B4NU30</accession>
<sequence>MQDIRDSRDRRDSQDSWDSRKSKDIGDINNQMAAAGLRLARKACEEQSSNHHVIYLCICPPASQPASQPNHQTARTKDEGRGARDEKRWSPRAIDTALRQTGWQGNRTQAMAMDMDMEEQQAA</sequence>
<dbReference type="Proteomes" id="UP000000304">
    <property type="component" value="Unassembled WGS sequence"/>
</dbReference>
<proteinExistence type="predicted"/>
<feature type="compositionally biased region" description="Basic and acidic residues" evidence="1">
    <location>
        <begin position="75"/>
        <end position="89"/>
    </location>
</feature>
<evidence type="ECO:0000313" key="3">
    <source>
        <dbReference type="Proteomes" id="UP000000304"/>
    </source>
</evidence>